<dbReference type="Pfam" id="PF00172">
    <property type="entry name" value="Zn_clus"/>
    <property type="match status" value="1"/>
</dbReference>
<evidence type="ECO:0000256" key="5">
    <source>
        <dbReference type="ARBA" id="ARBA00023015"/>
    </source>
</evidence>
<dbReference type="PROSITE" id="PS50112">
    <property type="entry name" value="PAS"/>
    <property type="match status" value="1"/>
</dbReference>
<dbReference type="InterPro" id="IPR000014">
    <property type="entry name" value="PAS"/>
</dbReference>
<dbReference type="InterPro" id="IPR056751">
    <property type="entry name" value="PAS_13"/>
</dbReference>
<gene>
    <name evidence="13" type="ORF">LAFE_0B11232G</name>
</gene>
<dbReference type="PANTHER" id="PTHR47659:SF8">
    <property type="entry name" value="GLUCOSE STARVATION MODULATOR PROTEIN 1"/>
    <property type="match status" value="1"/>
</dbReference>
<feature type="domain" description="PAS" evidence="12">
    <location>
        <begin position="463"/>
        <end position="499"/>
    </location>
</feature>
<evidence type="ECO:0000256" key="4">
    <source>
        <dbReference type="ARBA" id="ARBA00022833"/>
    </source>
</evidence>
<keyword evidence="14" id="KW-1185">Reference proteome</keyword>
<dbReference type="InterPro" id="IPR036864">
    <property type="entry name" value="Zn2-C6_fun-type_DNA-bd_sf"/>
</dbReference>
<dbReference type="SMART" id="SM00066">
    <property type="entry name" value="GAL4"/>
    <property type="match status" value="1"/>
</dbReference>
<organism evidence="13 14">
    <name type="scientific">Lachancea fermentati</name>
    <name type="common">Zygosaccharomyces fermentati</name>
    <dbReference type="NCBI Taxonomy" id="4955"/>
    <lineage>
        <taxon>Eukaryota</taxon>
        <taxon>Fungi</taxon>
        <taxon>Dikarya</taxon>
        <taxon>Ascomycota</taxon>
        <taxon>Saccharomycotina</taxon>
        <taxon>Saccharomycetes</taxon>
        <taxon>Saccharomycetales</taxon>
        <taxon>Saccharomycetaceae</taxon>
        <taxon>Lachancea</taxon>
    </lineage>
</organism>
<dbReference type="Gene3D" id="4.10.240.10">
    <property type="entry name" value="Zn(2)-C6 fungal-type DNA-binding domain"/>
    <property type="match status" value="1"/>
</dbReference>
<dbReference type="PROSITE" id="PS00463">
    <property type="entry name" value="ZN2_CY6_FUNGAL_1"/>
    <property type="match status" value="1"/>
</dbReference>
<dbReference type="PROSITE" id="PS50048">
    <property type="entry name" value="ZN2_CY6_FUNGAL_2"/>
    <property type="match status" value="1"/>
</dbReference>
<feature type="compositionally biased region" description="Basic residues" evidence="10">
    <location>
        <begin position="51"/>
        <end position="64"/>
    </location>
</feature>
<dbReference type="OMA" id="FCHEKHL"/>
<dbReference type="SUPFAM" id="SSF57701">
    <property type="entry name" value="Zn2/Cys6 DNA-binding domain"/>
    <property type="match status" value="1"/>
</dbReference>
<keyword evidence="4" id="KW-0862">Zinc</keyword>
<evidence type="ECO:0000256" key="3">
    <source>
        <dbReference type="ARBA" id="ARBA00022723"/>
    </source>
</evidence>
<feature type="region of interest" description="Disordered" evidence="10">
    <location>
        <begin position="47"/>
        <end position="82"/>
    </location>
</feature>
<evidence type="ECO:0000313" key="14">
    <source>
        <dbReference type="Proteomes" id="UP000190831"/>
    </source>
</evidence>
<dbReference type="SUPFAM" id="SSF55785">
    <property type="entry name" value="PYP-like sensor domain (PAS domain)"/>
    <property type="match status" value="1"/>
</dbReference>
<evidence type="ECO:0000256" key="7">
    <source>
        <dbReference type="ARBA" id="ARBA00023163"/>
    </source>
</evidence>
<keyword evidence="6" id="KW-0238">DNA-binding</keyword>
<keyword evidence="5" id="KW-0805">Transcription regulation</keyword>
<evidence type="ECO:0000256" key="10">
    <source>
        <dbReference type="SAM" id="MobiDB-lite"/>
    </source>
</evidence>
<comment type="similarity">
    <text evidence="2">Belongs to the ERT1/acuK family.</text>
</comment>
<accession>A0A1G4M8Q5</accession>
<evidence type="ECO:0000256" key="2">
    <source>
        <dbReference type="ARBA" id="ARBA00010855"/>
    </source>
</evidence>
<evidence type="ECO:0000256" key="6">
    <source>
        <dbReference type="ARBA" id="ARBA00023125"/>
    </source>
</evidence>
<keyword evidence="8" id="KW-0539">Nucleus</keyword>
<name>A0A1G4M8Q5_LACFM</name>
<evidence type="ECO:0000256" key="8">
    <source>
        <dbReference type="ARBA" id="ARBA00023242"/>
    </source>
</evidence>
<evidence type="ECO:0000259" key="11">
    <source>
        <dbReference type="PROSITE" id="PS50048"/>
    </source>
</evidence>
<feature type="domain" description="Zn(2)-C6 fungal-type" evidence="11">
    <location>
        <begin position="19"/>
        <end position="50"/>
    </location>
</feature>
<dbReference type="GO" id="GO:0005634">
    <property type="term" value="C:nucleus"/>
    <property type="evidence" value="ECO:0007669"/>
    <property type="project" value="UniProtKB-SubCell"/>
</dbReference>
<dbReference type="GO" id="GO:0000977">
    <property type="term" value="F:RNA polymerase II transcription regulatory region sequence-specific DNA binding"/>
    <property type="evidence" value="ECO:0007669"/>
    <property type="project" value="TreeGrafter"/>
</dbReference>
<dbReference type="OrthoDB" id="2538135at2759"/>
<dbReference type="CDD" id="cd00130">
    <property type="entry name" value="PAS"/>
    <property type="match status" value="1"/>
</dbReference>
<reference evidence="14" key="1">
    <citation type="submission" date="2016-03" db="EMBL/GenBank/DDBJ databases">
        <authorList>
            <person name="Devillers H."/>
        </authorList>
    </citation>
    <scope>NUCLEOTIDE SEQUENCE [LARGE SCALE GENOMIC DNA]</scope>
</reference>
<dbReference type="Proteomes" id="UP000190831">
    <property type="component" value="Chromosome B"/>
</dbReference>
<dbReference type="CDD" id="cd00067">
    <property type="entry name" value="GAL4"/>
    <property type="match status" value="1"/>
</dbReference>
<evidence type="ECO:0000259" key="12">
    <source>
        <dbReference type="PROSITE" id="PS50112"/>
    </source>
</evidence>
<keyword evidence="7" id="KW-0804">Transcription</keyword>
<dbReference type="Pfam" id="PF24990">
    <property type="entry name" value="PAS_13"/>
    <property type="match status" value="2"/>
</dbReference>
<dbReference type="PANTHER" id="PTHR47659">
    <property type="entry name" value="ZN(II)2CYS6 TRANSCRIPTION FACTOR (EUROFUNG)-RELATED"/>
    <property type="match status" value="1"/>
</dbReference>
<protein>
    <recommendedName>
        <fullName evidence="9">Glucose starvation modulator protein 1</fullName>
    </recommendedName>
</protein>
<dbReference type="STRING" id="4955.A0A1G4M8Q5"/>
<dbReference type="InterPro" id="IPR001138">
    <property type="entry name" value="Zn2Cys6_DnaBD"/>
</dbReference>
<keyword evidence="3" id="KW-0479">Metal-binding</keyword>
<dbReference type="GO" id="GO:0009267">
    <property type="term" value="P:cellular response to starvation"/>
    <property type="evidence" value="ECO:0007669"/>
    <property type="project" value="TreeGrafter"/>
</dbReference>
<dbReference type="GO" id="GO:0008270">
    <property type="term" value="F:zinc ion binding"/>
    <property type="evidence" value="ECO:0007669"/>
    <property type="project" value="InterPro"/>
</dbReference>
<comment type="subcellular location">
    <subcellularLocation>
        <location evidence="1">Nucleus</location>
    </subcellularLocation>
</comment>
<dbReference type="InterPro" id="IPR035965">
    <property type="entry name" value="PAS-like_dom_sf"/>
</dbReference>
<evidence type="ECO:0000256" key="1">
    <source>
        <dbReference type="ARBA" id="ARBA00004123"/>
    </source>
</evidence>
<dbReference type="EMBL" id="LT598489">
    <property type="protein sequence ID" value="SCW00181.1"/>
    <property type="molecule type" value="Genomic_DNA"/>
</dbReference>
<proteinExistence type="inferred from homology"/>
<dbReference type="InterPro" id="IPR050335">
    <property type="entry name" value="ERT1_acuK_gluconeogen_tf"/>
</dbReference>
<sequence>MTRKLAPQEKQARRPIQKACVFCHEKHLQCDLGRPCQNCLKRNISSTCRDKQRKPRRADRRRKKEGVSEPGRRKPSQTSRRLGIARLAMSSGNDTQIAGNPENQLIENNTEENNTMVYNSLNTKELKNVPLDSMNLFANEQHMAMSSVNQDPNNAASLVSEDSVQSEADTNRKLSPIIANTPSLLKISPLGKISSLTNLLIPPNEQLFNSEGPTIAQKNDSQTDLTHEGVPEKGMLGNPKSSSNASFGSIWANNEYMKLNDILGSPVIPSGNSGPLQYSLPSEVKMDNYMSGFDSPRLMPGDVNNNFGLHRSNSRPHISLDMATSSQLINGNLSDSVSPEVVEKDLSPLKFRQLVKTPEDLYEKDYHIKPHNYRAAYRDLSVYLKQRFLTSDRKSVKDDGARHLQNIAHSMTAHYSPIFVTLTTNLVEKDLELQELVLQRALLEYESMAKLTNCTPMCIWRRSGEICYVSNEFVSLTGFSRYEMLSQRRFIVEFLDDESVVDYFDIFHERLAFGSKEGLGATCDGQAVFSECNLLLKDGSFLKCACVWTVKRDSFNIPLLVMGQFLPIFDFSQK</sequence>
<dbReference type="AlphaFoldDB" id="A0A1G4M8Q5"/>
<dbReference type="GO" id="GO:0000981">
    <property type="term" value="F:DNA-binding transcription factor activity, RNA polymerase II-specific"/>
    <property type="evidence" value="ECO:0007669"/>
    <property type="project" value="InterPro"/>
</dbReference>
<evidence type="ECO:0000256" key="9">
    <source>
        <dbReference type="ARBA" id="ARBA00039294"/>
    </source>
</evidence>
<evidence type="ECO:0000313" key="13">
    <source>
        <dbReference type="EMBL" id="SCW00181.1"/>
    </source>
</evidence>